<accession>A0A1S9RVJ0</accession>
<protein>
    <submittedName>
        <fullName evidence="2">Uncharacterized protein</fullName>
    </submittedName>
</protein>
<name>A0A1S9RVJ0_PENBI</name>
<dbReference type="EMBL" id="LJBN01000108">
    <property type="protein sequence ID" value="OOQ89517.1"/>
    <property type="molecule type" value="Genomic_DNA"/>
</dbReference>
<gene>
    <name evidence="2" type="ORF">PEBR_07864</name>
</gene>
<feature type="region of interest" description="Disordered" evidence="1">
    <location>
        <begin position="85"/>
        <end position="118"/>
    </location>
</feature>
<proteinExistence type="predicted"/>
<dbReference type="Proteomes" id="UP000190744">
    <property type="component" value="Unassembled WGS sequence"/>
</dbReference>
<organism evidence="2 3">
    <name type="scientific">Penicillium brasilianum</name>
    <dbReference type="NCBI Taxonomy" id="104259"/>
    <lineage>
        <taxon>Eukaryota</taxon>
        <taxon>Fungi</taxon>
        <taxon>Dikarya</taxon>
        <taxon>Ascomycota</taxon>
        <taxon>Pezizomycotina</taxon>
        <taxon>Eurotiomycetes</taxon>
        <taxon>Eurotiomycetidae</taxon>
        <taxon>Eurotiales</taxon>
        <taxon>Aspergillaceae</taxon>
        <taxon>Penicillium</taxon>
    </lineage>
</organism>
<reference evidence="3" key="1">
    <citation type="submission" date="2015-09" db="EMBL/GenBank/DDBJ databases">
        <authorList>
            <person name="Fill T.P."/>
            <person name="Baretta J.F."/>
            <person name="de Almeida L.G."/>
            <person name="Rocha M."/>
            <person name="de Souza D.H."/>
            <person name="Malavazi I."/>
            <person name="Cerdeira L.T."/>
            <person name="Hong H."/>
            <person name="Samborskyy M."/>
            <person name="de Vasconcelos A.T."/>
            <person name="Leadlay P."/>
            <person name="Rodrigues-Filho E."/>
        </authorList>
    </citation>
    <scope>NUCLEOTIDE SEQUENCE [LARGE SCALE GENOMIC DNA]</scope>
    <source>
        <strain evidence="3">LaBioMMi 136</strain>
    </source>
</reference>
<evidence type="ECO:0000313" key="2">
    <source>
        <dbReference type="EMBL" id="OOQ89517.1"/>
    </source>
</evidence>
<comment type="caution">
    <text evidence="2">The sequence shown here is derived from an EMBL/GenBank/DDBJ whole genome shotgun (WGS) entry which is preliminary data.</text>
</comment>
<feature type="compositionally biased region" description="Basic and acidic residues" evidence="1">
    <location>
        <begin position="109"/>
        <end position="118"/>
    </location>
</feature>
<sequence length="118" mass="12729">MTSAHAHPSDPPFGPPGARAYILLPKAEQVSTEAAAPTPSSPLTLALSAACGLRERHDMSSRIPTSTAQRKFSFRPRAVVSEKGLFKCSDDSNDEQYDTDPTEPDFDEDQLKDPGDIA</sequence>
<feature type="compositionally biased region" description="Acidic residues" evidence="1">
    <location>
        <begin position="91"/>
        <end position="108"/>
    </location>
</feature>
<dbReference type="AlphaFoldDB" id="A0A1S9RVJ0"/>
<evidence type="ECO:0000256" key="1">
    <source>
        <dbReference type="SAM" id="MobiDB-lite"/>
    </source>
</evidence>
<evidence type="ECO:0000313" key="3">
    <source>
        <dbReference type="Proteomes" id="UP000190744"/>
    </source>
</evidence>